<feature type="chain" id="PRO_5038690735" description="Pyrrolo-quinoline quinone repeat domain-containing protein" evidence="1">
    <location>
        <begin position="24"/>
        <end position="764"/>
    </location>
</feature>
<keyword evidence="1" id="KW-0732">Signal</keyword>
<organism evidence="3 4">
    <name type="scientific">Actinophytocola xinjiangensis</name>
    <dbReference type="NCBI Taxonomy" id="485602"/>
    <lineage>
        <taxon>Bacteria</taxon>
        <taxon>Bacillati</taxon>
        <taxon>Actinomycetota</taxon>
        <taxon>Actinomycetes</taxon>
        <taxon>Pseudonocardiales</taxon>
        <taxon>Pseudonocardiaceae</taxon>
    </lineage>
</organism>
<dbReference type="OrthoDB" id="57332at2"/>
<evidence type="ECO:0000259" key="2">
    <source>
        <dbReference type="Pfam" id="PF13360"/>
    </source>
</evidence>
<evidence type="ECO:0000256" key="1">
    <source>
        <dbReference type="SAM" id="SignalP"/>
    </source>
</evidence>
<gene>
    <name evidence="3" type="ORF">BLA60_12565</name>
</gene>
<name>A0A7Z0WMA7_9PSEU</name>
<comment type="caution">
    <text evidence="3">The sequence shown here is derived from an EMBL/GenBank/DDBJ whole genome shotgun (WGS) entry which is preliminary data.</text>
</comment>
<dbReference type="SMART" id="SM00564">
    <property type="entry name" value="PQQ"/>
    <property type="match status" value="6"/>
</dbReference>
<sequence>MKRSVVALLSLAIALPLTTPATAGAQPAPTSDQVTDRVTEIGTPLQDVLLIGGVVAPGPGGRTVLWSASSGAPAHLNAVDPNTGEVLARYPLTGSGGSWAVTSAPDGSVYVGTYGSAKLFRWTEAGGLTDLGRPFGADFVWDVATDENSVVYGGTSSGGSLFSYDPATGQFRDYGQLDPERLYVRSVDTHGDTIYAGTENPGLVYAVDKNTGERTALPLPEDLTDHDKSWAYDVDVVGDHLYVRFGEAFPAPLHVWDITAGRWVDRIENVHGLEPSPADTGGEVYLIRSNELVRYDPATGELTETGVPFTGRVANTRGIGWAELDDPDYPGQSLVGLLWRGQMFRYNPETGASSFLPTAVQGEPIDITTLAEGPDGRVYTGGFLNGGFAAVNPDSGAIEEFNTFSQSEGMLNHNGTLYVGAYPDARVYAYDPALPWHSPEYSPHPEPGHADNPKRLFDFKAQRQIRPRALTGAGDLVAVGTLAVLGELAGVLALYDPATGELVTSERGVVTDQGIEALAYRDGVLYGGTTIYSGHSATPPTQTEAKVFAWSVAEGRKLWEFVPAPGKPTIPALSFDDQGRLWGVAGQEVFAVDVDTAEVTVRHSYGSSTSSAGSLEYNPVDGLLYGSLAGRTLFSLDPDGDGERTVLADRAVGHLAVHSSGDVYASSGSTLLRYDTPVCAESGTAPDPRPTVVLGTVDSGVTNHATGPDCTVNDLIRDDRPWSHHGLFVAHVGVLAARLVEERVLTWYESVRIVAAAARSDVGR</sequence>
<dbReference type="AlphaFoldDB" id="A0A7Z0WMA7"/>
<dbReference type="SUPFAM" id="SSF50998">
    <property type="entry name" value="Quinoprotein alcohol dehydrogenase-like"/>
    <property type="match status" value="2"/>
</dbReference>
<evidence type="ECO:0000313" key="3">
    <source>
        <dbReference type="EMBL" id="OLF10872.1"/>
    </source>
</evidence>
<reference evidence="3 4" key="1">
    <citation type="submission" date="2016-12" db="EMBL/GenBank/DDBJ databases">
        <title>The draft genome sequence of Actinophytocola xinjiangensis.</title>
        <authorList>
            <person name="Wang W."/>
            <person name="Yuan L."/>
        </authorList>
    </citation>
    <scope>NUCLEOTIDE SEQUENCE [LARGE SCALE GENOMIC DNA]</scope>
    <source>
        <strain evidence="3 4">CGMCC 4.4663</strain>
    </source>
</reference>
<dbReference type="Pfam" id="PF13360">
    <property type="entry name" value="PQQ_2"/>
    <property type="match status" value="1"/>
</dbReference>
<keyword evidence="4" id="KW-1185">Reference proteome</keyword>
<protein>
    <recommendedName>
        <fullName evidence="2">Pyrrolo-quinoline quinone repeat domain-containing protein</fullName>
    </recommendedName>
</protein>
<feature type="signal peptide" evidence="1">
    <location>
        <begin position="1"/>
        <end position="23"/>
    </location>
</feature>
<dbReference type="InterPro" id="IPR002372">
    <property type="entry name" value="PQQ_rpt_dom"/>
</dbReference>
<accession>A0A7Z0WMA7</accession>
<dbReference type="InterPro" id="IPR018391">
    <property type="entry name" value="PQQ_b-propeller_rpt"/>
</dbReference>
<dbReference type="EMBL" id="MSIF01000005">
    <property type="protein sequence ID" value="OLF10872.1"/>
    <property type="molecule type" value="Genomic_DNA"/>
</dbReference>
<dbReference type="RefSeq" id="WP_075133039.1">
    <property type="nucleotide sequence ID" value="NZ_MSIF01000005.1"/>
</dbReference>
<dbReference type="InterPro" id="IPR015943">
    <property type="entry name" value="WD40/YVTN_repeat-like_dom_sf"/>
</dbReference>
<dbReference type="Proteomes" id="UP000185696">
    <property type="component" value="Unassembled WGS sequence"/>
</dbReference>
<evidence type="ECO:0000313" key="4">
    <source>
        <dbReference type="Proteomes" id="UP000185696"/>
    </source>
</evidence>
<dbReference type="InterPro" id="IPR011047">
    <property type="entry name" value="Quinoprotein_ADH-like_sf"/>
</dbReference>
<proteinExistence type="predicted"/>
<feature type="domain" description="Pyrrolo-quinoline quinone repeat" evidence="2">
    <location>
        <begin position="75"/>
        <end position="301"/>
    </location>
</feature>
<dbReference type="Gene3D" id="2.130.10.10">
    <property type="entry name" value="YVTN repeat-like/Quinoprotein amine dehydrogenase"/>
    <property type="match status" value="2"/>
</dbReference>